<protein>
    <submittedName>
        <fullName evidence="1">Uncharacterized protein</fullName>
    </submittedName>
</protein>
<proteinExistence type="predicted"/>
<sequence>MPLNHMPLKIPEIFPLKIKSNNPPTTILLKAF</sequence>
<reference evidence="1" key="1">
    <citation type="submission" date="2018-02" db="EMBL/GenBank/DDBJ databases">
        <title>Rhizophora mucronata_Transcriptome.</title>
        <authorList>
            <person name="Meera S.P."/>
            <person name="Sreeshan A."/>
            <person name="Augustine A."/>
        </authorList>
    </citation>
    <scope>NUCLEOTIDE SEQUENCE</scope>
    <source>
        <tissue evidence="1">Leaf</tissue>
    </source>
</reference>
<accession>A0A2P2NBD4</accession>
<dbReference type="AlphaFoldDB" id="A0A2P2NBD4"/>
<dbReference type="EMBL" id="GGEC01059303">
    <property type="protein sequence ID" value="MBX39787.1"/>
    <property type="molecule type" value="Transcribed_RNA"/>
</dbReference>
<name>A0A2P2NBD4_RHIMU</name>
<evidence type="ECO:0000313" key="1">
    <source>
        <dbReference type="EMBL" id="MBX39787.1"/>
    </source>
</evidence>
<organism evidence="1">
    <name type="scientific">Rhizophora mucronata</name>
    <name type="common">Asiatic mangrove</name>
    <dbReference type="NCBI Taxonomy" id="61149"/>
    <lineage>
        <taxon>Eukaryota</taxon>
        <taxon>Viridiplantae</taxon>
        <taxon>Streptophyta</taxon>
        <taxon>Embryophyta</taxon>
        <taxon>Tracheophyta</taxon>
        <taxon>Spermatophyta</taxon>
        <taxon>Magnoliopsida</taxon>
        <taxon>eudicotyledons</taxon>
        <taxon>Gunneridae</taxon>
        <taxon>Pentapetalae</taxon>
        <taxon>rosids</taxon>
        <taxon>fabids</taxon>
        <taxon>Malpighiales</taxon>
        <taxon>Rhizophoraceae</taxon>
        <taxon>Rhizophora</taxon>
    </lineage>
</organism>